<reference evidence="1 2" key="1">
    <citation type="journal article" date="2010" name="Genome Biol.">
        <title>A first genome assembly of the barley fungal pathogen Pyrenophora teres f. teres.</title>
        <authorList>
            <person name="Ellwood S.R."/>
            <person name="Liu Z."/>
            <person name="Syme R.A."/>
            <person name="Lai Z."/>
            <person name="Hane J.K."/>
            <person name="Keiper F."/>
            <person name="Moffat C.S."/>
            <person name="Oliver R.P."/>
            <person name="Friesen T.L."/>
        </authorList>
    </citation>
    <scope>NUCLEOTIDE SEQUENCE [LARGE SCALE GENOMIC DNA]</scope>
    <source>
        <strain evidence="1 2">0-1</strain>
    </source>
</reference>
<accession>E3RE08</accession>
<proteinExistence type="predicted"/>
<organism evidence="2">
    <name type="scientific">Pyrenophora teres f. teres (strain 0-1)</name>
    <name type="common">Barley net blotch fungus</name>
    <name type="synonym">Drechslera teres f. teres</name>
    <dbReference type="NCBI Taxonomy" id="861557"/>
    <lineage>
        <taxon>Eukaryota</taxon>
        <taxon>Fungi</taxon>
        <taxon>Dikarya</taxon>
        <taxon>Ascomycota</taxon>
        <taxon>Pezizomycotina</taxon>
        <taxon>Dothideomycetes</taxon>
        <taxon>Pleosporomycetidae</taxon>
        <taxon>Pleosporales</taxon>
        <taxon>Pleosporineae</taxon>
        <taxon>Pleosporaceae</taxon>
        <taxon>Pyrenophora</taxon>
    </lineage>
</organism>
<protein>
    <submittedName>
        <fullName evidence="1">Uncharacterized protein</fullName>
    </submittedName>
</protein>
<evidence type="ECO:0000313" key="1">
    <source>
        <dbReference type="EMBL" id="EFQ96041.1"/>
    </source>
</evidence>
<dbReference type="AlphaFoldDB" id="E3RE08"/>
<dbReference type="HOGENOM" id="CLU_2892198_0_0_1"/>
<dbReference type="OrthoDB" id="10480748at2759"/>
<dbReference type="Proteomes" id="UP000001067">
    <property type="component" value="Unassembled WGS sequence"/>
</dbReference>
<keyword evidence="2" id="KW-1185">Reference proteome</keyword>
<gene>
    <name evidence="1" type="ORF">PTT_03555</name>
</gene>
<evidence type="ECO:0000313" key="2">
    <source>
        <dbReference type="Proteomes" id="UP000001067"/>
    </source>
</evidence>
<dbReference type="KEGG" id="pte:PTT_03555"/>
<feature type="non-terminal residue" evidence="1">
    <location>
        <position position="1"/>
    </location>
</feature>
<sequence length="63" mass="6744">RPESFCGLQKGHEQGLGQGVIRELSSGTYINGLDPSLDFYLVANDAVTIHLITVKVSQPCGNV</sequence>
<name>E3RE08_PYRTT</name>
<dbReference type="EMBL" id="GL532325">
    <property type="protein sequence ID" value="EFQ96041.1"/>
    <property type="molecule type" value="Genomic_DNA"/>
</dbReference>